<comment type="caution">
    <text evidence="1">The sequence shown here is derived from an EMBL/GenBank/DDBJ whole genome shotgun (WGS) entry which is preliminary data.</text>
</comment>
<name>A0A0G1BFM3_9BACT</name>
<evidence type="ECO:0000313" key="1">
    <source>
        <dbReference type="EMBL" id="KKS71999.1"/>
    </source>
</evidence>
<organism evidence="1 2">
    <name type="scientific">Candidatus Magasanikbacteria bacterium GW2011_GWE2_42_7</name>
    <dbReference type="NCBI Taxonomy" id="1619052"/>
    <lineage>
        <taxon>Bacteria</taxon>
        <taxon>Candidatus Magasanikiibacteriota</taxon>
    </lineage>
</organism>
<dbReference type="Gene3D" id="2.160.20.10">
    <property type="entry name" value="Single-stranded right-handed beta-helix, Pectin lyase-like"/>
    <property type="match status" value="1"/>
</dbReference>
<evidence type="ECO:0000313" key="2">
    <source>
        <dbReference type="Proteomes" id="UP000033867"/>
    </source>
</evidence>
<dbReference type="Proteomes" id="UP000033867">
    <property type="component" value="Unassembled WGS sequence"/>
</dbReference>
<reference evidence="1 2" key="1">
    <citation type="journal article" date="2015" name="Nature">
        <title>rRNA introns, odd ribosomes, and small enigmatic genomes across a large radiation of phyla.</title>
        <authorList>
            <person name="Brown C.T."/>
            <person name="Hug L.A."/>
            <person name="Thomas B.C."/>
            <person name="Sharon I."/>
            <person name="Castelle C.J."/>
            <person name="Singh A."/>
            <person name="Wilkins M.J."/>
            <person name="Williams K.H."/>
            <person name="Banfield J.F."/>
        </authorList>
    </citation>
    <scope>NUCLEOTIDE SEQUENCE [LARGE SCALE GENOMIC DNA]</scope>
</reference>
<dbReference type="AlphaFoldDB" id="A0A0G1BFM3"/>
<proteinExistence type="predicted"/>
<dbReference type="InterPro" id="IPR012334">
    <property type="entry name" value="Pectin_lyas_fold"/>
</dbReference>
<dbReference type="EMBL" id="LCEK01000015">
    <property type="protein sequence ID" value="KKS71999.1"/>
    <property type="molecule type" value="Genomic_DNA"/>
</dbReference>
<dbReference type="SUPFAM" id="SSF51126">
    <property type="entry name" value="Pectin lyase-like"/>
    <property type="match status" value="1"/>
</dbReference>
<gene>
    <name evidence="1" type="ORF">UV42_C0015G0002</name>
</gene>
<protein>
    <submittedName>
        <fullName evidence="1">Plasminogen</fullName>
    </submittedName>
</protein>
<accession>A0A0G1BFM3</accession>
<sequence length="655" mass="69409">MERLSFLVVVFGIALLAVFLPQLYDQQLDIAEAGDGSQGTPWTVCAVGCDFTTLTSAFSDVTVQAGDYINVDATYASSTETFPLDFNSKQNITVSCQSSGAIVGTDIGAQVDIQMTSSSAFNDCTLSNTRLYFDGVSSATISGNTFATSTTGTIYFASTAGSGNTISDNTGINNIVVGSNQQSLTIASNTIHTYHATANASSLFVEGGSEITITSNTIHSFENTNVYLIFTSSTDNVSVQQNALTYDVPPTIQNIYGIAVYDAASSTISYNTILLPSEEGHALQWGNAIKIYRITTSTAMTSYITHNTIWEYASLHAGVTVDDYAATTAAMNITATYNIFYNASTTNSLLGYGLKIYKDNASSTYTLTNDYNGYHNVSNRVYDDNQNDTFVPTVGENAVFTNPYFKLGDASSTNDTELAPFSTYLDVNGTLDIGAYSTARGSSFTVDDNGIIDYASIHATSTSVMTATIVDGDTWNLAAGSYGQFALASSSRFTGNATIAGAGATTIVQPTSQASAVQFTNLTNPILQDVVVQQASTTASFYAIDGLSFDYSGNSYNDTSVLGYASDGYTFVIEQNCTDPQTTIQPTTDNDITAVTGMGTDDYHLALIDYAQGGKSIGPGTPVYVTMLVPSSVAVNQAAFEALDDCPTPDVWIDS</sequence>
<dbReference type="InterPro" id="IPR011050">
    <property type="entry name" value="Pectin_lyase_fold/virulence"/>
</dbReference>